<gene>
    <name evidence="1" type="ORF">DLM_2382</name>
</gene>
<organism evidence="1 2">
    <name type="scientific">Aquitalea magnusonii</name>
    <dbReference type="NCBI Taxonomy" id="332411"/>
    <lineage>
        <taxon>Bacteria</taxon>
        <taxon>Pseudomonadati</taxon>
        <taxon>Pseudomonadota</taxon>
        <taxon>Betaproteobacteria</taxon>
        <taxon>Neisseriales</taxon>
        <taxon>Chromobacteriaceae</taxon>
        <taxon>Aquitalea</taxon>
    </lineage>
</organism>
<sequence>MLLGRLRPALPGLATTCSLHSSAAWQRAANFLRQPFLPSSGSHMLPALAVSGYSLGRCQRRAALSCEADS</sequence>
<name>A0A3G9GGM2_9NEIS</name>
<protein>
    <submittedName>
        <fullName evidence="1">Uncharacterized protein</fullName>
    </submittedName>
</protein>
<dbReference type="EMBL" id="AP018823">
    <property type="protein sequence ID" value="BBF85993.1"/>
    <property type="molecule type" value="Genomic_DNA"/>
</dbReference>
<dbReference type="AlphaFoldDB" id="A0A3G9GGM2"/>
<evidence type="ECO:0000313" key="2">
    <source>
        <dbReference type="Proteomes" id="UP000198290"/>
    </source>
</evidence>
<reference evidence="2" key="1">
    <citation type="journal article" date="2017" name="Biotechnol. Biofuels">
        <title>Evaluation of environmental bacterial communities as a factor affecting the growth of duckweed Lemna minor.</title>
        <authorList>
            <person name="Ishizawa H."/>
            <person name="Kuroda M."/>
            <person name="Morikawa M."/>
            <person name="Ike M."/>
        </authorList>
    </citation>
    <scope>NUCLEOTIDE SEQUENCE [LARGE SCALE GENOMIC DNA]</scope>
    <source>
        <strain evidence="2">H3</strain>
    </source>
</reference>
<reference evidence="2" key="3">
    <citation type="journal article" date="2017" name="Plant Physiol. Biochem.">
        <title>Differential oxidative and antioxidative response of duckweed Lemna minor toward plant growth promoting/inhibiting bacteria.</title>
        <authorList>
            <person name="Ishizawa H."/>
            <person name="Kuroda M."/>
            <person name="Morikawa M."/>
            <person name="Ike M."/>
        </authorList>
    </citation>
    <scope>NUCLEOTIDE SEQUENCE [LARGE SCALE GENOMIC DNA]</scope>
    <source>
        <strain evidence="2">H3</strain>
    </source>
</reference>
<dbReference type="Proteomes" id="UP000198290">
    <property type="component" value="Chromosome"/>
</dbReference>
<evidence type="ECO:0000313" key="1">
    <source>
        <dbReference type="EMBL" id="BBF85993.1"/>
    </source>
</evidence>
<reference evidence="1 2" key="2">
    <citation type="journal article" date="2017" name="Genome Announc.">
        <title>Draft genome sequence of Aquitalea magnusonii strain H3, a plant growth-promoting bacterium of duckweed Lemna minor.</title>
        <authorList>
            <person name="Ishizawa H."/>
            <person name="Kuroda M."/>
            <person name="Ike M."/>
        </authorList>
    </citation>
    <scope>NUCLEOTIDE SEQUENCE [LARGE SCALE GENOMIC DNA]</scope>
    <source>
        <strain evidence="1 2">H3</strain>
    </source>
</reference>
<accession>A0A3G9GGM2</accession>
<proteinExistence type="predicted"/>
<dbReference type="KEGG" id="amah:DLM_2382"/>
<keyword evidence="2" id="KW-1185">Reference proteome</keyword>